<comment type="subcellular location">
    <subcellularLocation>
        <location evidence="2">Cell membrane</location>
    </subcellularLocation>
    <subcellularLocation>
        <location evidence="1">Membrane</location>
        <topology evidence="1">Single-pass membrane protein</topology>
    </subcellularLocation>
</comment>
<dbReference type="PANTHER" id="PTHR37461:SF1">
    <property type="entry name" value="ANTI-SIGMA-K FACTOR RSKA"/>
    <property type="match status" value="1"/>
</dbReference>
<accession>A0ABN2NR49</accession>
<feature type="transmembrane region" description="Helical" evidence="11">
    <location>
        <begin position="117"/>
        <end position="136"/>
    </location>
</feature>
<sequence>MTPAHSRDCPMAEQSVGWVLHALEPEEEFEVEGHLVGCPVCRTIVRETEETLGLLGSSAEQAEPPPGLRARILGAAATTPQVQPPVPPAPPVPVVVEPPRRPAAPSAGSRRSPWTRVGVLVAAAVAVAAIAGLGVVNAQLRTQRDAEAARAQSVVAMVQQMSRPGAQHAFLASAASGQTIAAVVSDGGVRTVLPVDLPANGEDRVYVLWGLPGTGSPAPLGTFDVAGGAASAVSVGSTSGGAGFAQYAISIEPGRVAPATPTDVVASGRAEI</sequence>
<keyword evidence="5 11" id="KW-1133">Transmembrane helix</keyword>
<feature type="domain" description="Anti-sigma K factor RskA C-terminal" evidence="12">
    <location>
        <begin position="121"/>
        <end position="263"/>
    </location>
</feature>
<reference evidence="13 14" key="1">
    <citation type="journal article" date="2019" name="Int. J. Syst. Evol. Microbiol.">
        <title>The Global Catalogue of Microorganisms (GCM) 10K type strain sequencing project: providing services to taxonomists for standard genome sequencing and annotation.</title>
        <authorList>
            <consortium name="The Broad Institute Genomics Platform"/>
            <consortium name="The Broad Institute Genome Sequencing Center for Infectious Disease"/>
            <person name="Wu L."/>
            <person name="Ma J."/>
        </authorList>
    </citation>
    <scope>NUCLEOTIDE SEQUENCE [LARGE SCALE GENOMIC DNA]</scope>
    <source>
        <strain evidence="13 14">JCM 16009</strain>
    </source>
</reference>
<dbReference type="Gene3D" id="1.10.10.1320">
    <property type="entry name" value="Anti-sigma factor, zinc-finger domain"/>
    <property type="match status" value="1"/>
</dbReference>
<dbReference type="InterPro" id="IPR051474">
    <property type="entry name" value="Anti-sigma-K/W_factor"/>
</dbReference>
<evidence type="ECO:0000256" key="1">
    <source>
        <dbReference type="ARBA" id="ARBA00004167"/>
    </source>
</evidence>
<evidence type="ECO:0000256" key="11">
    <source>
        <dbReference type="SAM" id="Phobius"/>
    </source>
</evidence>
<evidence type="ECO:0000256" key="8">
    <source>
        <dbReference type="ARBA" id="ARBA00023163"/>
    </source>
</evidence>
<evidence type="ECO:0000259" key="12">
    <source>
        <dbReference type="Pfam" id="PF10099"/>
    </source>
</evidence>
<evidence type="ECO:0000256" key="10">
    <source>
        <dbReference type="ARBA" id="ARBA00030803"/>
    </source>
</evidence>
<dbReference type="InterPro" id="IPR018764">
    <property type="entry name" value="RskA_C"/>
</dbReference>
<evidence type="ECO:0000256" key="9">
    <source>
        <dbReference type="ARBA" id="ARBA00029829"/>
    </source>
</evidence>
<dbReference type="InterPro" id="IPR041916">
    <property type="entry name" value="Anti_sigma_zinc_sf"/>
</dbReference>
<protein>
    <recommendedName>
        <fullName evidence="10">Regulator of SigK</fullName>
    </recommendedName>
    <alternativeName>
        <fullName evidence="9">Sigma-K anti-sigma factor RskA</fullName>
    </alternativeName>
</protein>
<evidence type="ECO:0000256" key="5">
    <source>
        <dbReference type="ARBA" id="ARBA00022989"/>
    </source>
</evidence>
<keyword evidence="7 11" id="KW-0472">Membrane</keyword>
<organism evidence="13 14">
    <name type="scientific">Pseudonocardia ailaonensis</name>
    <dbReference type="NCBI Taxonomy" id="367279"/>
    <lineage>
        <taxon>Bacteria</taxon>
        <taxon>Bacillati</taxon>
        <taxon>Actinomycetota</taxon>
        <taxon>Actinomycetes</taxon>
        <taxon>Pseudonocardiales</taxon>
        <taxon>Pseudonocardiaceae</taxon>
        <taxon>Pseudonocardia</taxon>
    </lineage>
</organism>
<proteinExistence type="predicted"/>
<gene>
    <name evidence="13" type="ORF">GCM10009836_72240</name>
</gene>
<evidence type="ECO:0000256" key="6">
    <source>
        <dbReference type="ARBA" id="ARBA00023015"/>
    </source>
</evidence>
<evidence type="ECO:0000256" key="3">
    <source>
        <dbReference type="ARBA" id="ARBA00022475"/>
    </source>
</evidence>
<keyword evidence="8" id="KW-0804">Transcription</keyword>
<name>A0ABN2NR49_9PSEU</name>
<evidence type="ECO:0000256" key="7">
    <source>
        <dbReference type="ARBA" id="ARBA00023136"/>
    </source>
</evidence>
<keyword evidence="4 11" id="KW-0812">Transmembrane</keyword>
<dbReference type="PANTHER" id="PTHR37461">
    <property type="entry name" value="ANTI-SIGMA-K FACTOR RSKA"/>
    <property type="match status" value="1"/>
</dbReference>
<evidence type="ECO:0000256" key="2">
    <source>
        <dbReference type="ARBA" id="ARBA00004236"/>
    </source>
</evidence>
<evidence type="ECO:0000313" key="13">
    <source>
        <dbReference type="EMBL" id="GAA1880497.1"/>
    </source>
</evidence>
<keyword evidence="14" id="KW-1185">Reference proteome</keyword>
<dbReference type="EMBL" id="BAAAQK010000032">
    <property type="protein sequence ID" value="GAA1880497.1"/>
    <property type="molecule type" value="Genomic_DNA"/>
</dbReference>
<dbReference type="Proteomes" id="UP001500449">
    <property type="component" value="Unassembled WGS sequence"/>
</dbReference>
<keyword evidence="3" id="KW-1003">Cell membrane</keyword>
<evidence type="ECO:0000256" key="4">
    <source>
        <dbReference type="ARBA" id="ARBA00022692"/>
    </source>
</evidence>
<dbReference type="Pfam" id="PF10099">
    <property type="entry name" value="RskA_C"/>
    <property type="match status" value="1"/>
</dbReference>
<comment type="caution">
    <text evidence="13">The sequence shown here is derived from an EMBL/GenBank/DDBJ whole genome shotgun (WGS) entry which is preliminary data.</text>
</comment>
<evidence type="ECO:0000313" key="14">
    <source>
        <dbReference type="Proteomes" id="UP001500449"/>
    </source>
</evidence>
<keyword evidence="6" id="KW-0805">Transcription regulation</keyword>
<dbReference type="RefSeq" id="WP_344428035.1">
    <property type="nucleotide sequence ID" value="NZ_BAAAQK010000032.1"/>
</dbReference>